<organism evidence="2 3">
    <name type="scientific">Truncatella angustata</name>
    <dbReference type="NCBI Taxonomy" id="152316"/>
    <lineage>
        <taxon>Eukaryota</taxon>
        <taxon>Fungi</taxon>
        <taxon>Dikarya</taxon>
        <taxon>Ascomycota</taxon>
        <taxon>Pezizomycotina</taxon>
        <taxon>Sordariomycetes</taxon>
        <taxon>Xylariomycetidae</taxon>
        <taxon>Amphisphaeriales</taxon>
        <taxon>Sporocadaceae</taxon>
        <taxon>Truncatella</taxon>
    </lineage>
</organism>
<comment type="caution">
    <text evidence="2">The sequence shown here is derived from an EMBL/GenBank/DDBJ whole genome shotgun (WGS) entry which is preliminary data.</text>
</comment>
<reference evidence="2" key="1">
    <citation type="journal article" date="2021" name="Nat. Commun.">
        <title>Genetic determinants of endophytism in the Arabidopsis root mycobiome.</title>
        <authorList>
            <person name="Mesny F."/>
            <person name="Miyauchi S."/>
            <person name="Thiergart T."/>
            <person name="Pickel B."/>
            <person name="Atanasova L."/>
            <person name="Karlsson M."/>
            <person name="Huettel B."/>
            <person name="Barry K.W."/>
            <person name="Haridas S."/>
            <person name="Chen C."/>
            <person name="Bauer D."/>
            <person name="Andreopoulos W."/>
            <person name="Pangilinan J."/>
            <person name="LaButti K."/>
            <person name="Riley R."/>
            <person name="Lipzen A."/>
            <person name="Clum A."/>
            <person name="Drula E."/>
            <person name="Henrissat B."/>
            <person name="Kohler A."/>
            <person name="Grigoriev I.V."/>
            <person name="Martin F.M."/>
            <person name="Hacquard S."/>
        </authorList>
    </citation>
    <scope>NUCLEOTIDE SEQUENCE</scope>
    <source>
        <strain evidence="2">MPI-SDFR-AT-0073</strain>
    </source>
</reference>
<name>A0A9P8ZX06_9PEZI</name>
<keyword evidence="3" id="KW-1185">Reference proteome</keyword>
<gene>
    <name evidence="2" type="ORF">BKA67DRAFT_567035</name>
</gene>
<dbReference type="AlphaFoldDB" id="A0A9P8ZX06"/>
<sequence length="172" mass="19412">MNQVVNTFAVLHVDDRPRHYIPEPVMPKPKTRGASDTHDDGIKMPTAVIDKTSSRIEAPGSLSQSASDRAFIVDDRAADVFDAIFFSPNISASPGEVDFKEFLHAMTSIGFCAEKLYGSVWQFSPNKDLSLTQAMHVHEPHPSPKIPYWVARDIGRRMNRRWGWTIKTFVRT</sequence>
<dbReference type="RefSeq" id="XP_045956900.1">
    <property type="nucleotide sequence ID" value="XM_046102954.1"/>
</dbReference>
<feature type="region of interest" description="Disordered" evidence="1">
    <location>
        <begin position="20"/>
        <end position="42"/>
    </location>
</feature>
<dbReference type="PANTHER" id="PTHR40788:SF2">
    <property type="entry name" value="CLR5 DOMAIN-CONTAINING PROTEIN"/>
    <property type="match status" value="1"/>
</dbReference>
<protein>
    <submittedName>
        <fullName evidence="2">Uncharacterized protein</fullName>
    </submittedName>
</protein>
<dbReference type="GeneID" id="70131846"/>
<evidence type="ECO:0000256" key="1">
    <source>
        <dbReference type="SAM" id="MobiDB-lite"/>
    </source>
</evidence>
<proteinExistence type="predicted"/>
<dbReference type="OrthoDB" id="4753847at2759"/>
<feature type="compositionally biased region" description="Basic and acidic residues" evidence="1">
    <location>
        <begin position="33"/>
        <end position="42"/>
    </location>
</feature>
<accession>A0A9P8ZX06</accession>
<dbReference type="Proteomes" id="UP000758603">
    <property type="component" value="Unassembled WGS sequence"/>
</dbReference>
<dbReference type="PANTHER" id="PTHR40788">
    <property type="entry name" value="CLR5 DOMAIN-CONTAINING PROTEIN-RELATED"/>
    <property type="match status" value="1"/>
</dbReference>
<dbReference type="EMBL" id="JAGPXC010000005">
    <property type="protein sequence ID" value="KAH6652623.1"/>
    <property type="molecule type" value="Genomic_DNA"/>
</dbReference>
<evidence type="ECO:0000313" key="3">
    <source>
        <dbReference type="Proteomes" id="UP000758603"/>
    </source>
</evidence>
<evidence type="ECO:0000313" key="2">
    <source>
        <dbReference type="EMBL" id="KAH6652623.1"/>
    </source>
</evidence>